<keyword evidence="5" id="KW-1185">Reference proteome</keyword>
<feature type="compositionally biased region" description="Low complexity" evidence="2">
    <location>
        <begin position="228"/>
        <end position="240"/>
    </location>
</feature>
<keyword evidence="1" id="KW-0175">Coiled coil</keyword>
<reference evidence="4" key="1">
    <citation type="submission" date="2023-07" db="EMBL/GenBank/DDBJ databases">
        <title>A chromosome-level genome assembly of Lolium multiflorum.</title>
        <authorList>
            <person name="Chen Y."/>
            <person name="Copetti D."/>
            <person name="Kolliker R."/>
            <person name="Studer B."/>
        </authorList>
    </citation>
    <scope>NUCLEOTIDE SEQUENCE</scope>
    <source>
        <strain evidence="4">02402/16</strain>
        <tissue evidence="4">Leaf</tissue>
    </source>
</reference>
<feature type="compositionally biased region" description="Pro residues" evidence="2">
    <location>
        <begin position="318"/>
        <end position="330"/>
    </location>
</feature>
<evidence type="ECO:0000313" key="5">
    <source>
        <dbReference type="Proteomes" id="UP001231189"/>
    </source>
</evidence>
<feature type="region of interest" description="Disordered" evidence="2">
    <location>
        <begin position="218"/>
        <end position="330"/>
    </location>
</feature>
<evidence type="ECO:0000256" key="2">
    <source>
        <dbReference type="SAM" id="MobiDB-lite"/>
    </source>
</evidence>
<evidence type="ECO:0000313" key="4">
    <source>
        <dbReference type="EMBL" id="KAK1619793.1"/>
    </source>
</evidence>
<comment type="caution">
    <text evidence="4">The sequence shown here is derived from an EMBL/GenBank/DDBJ whole genome shotgun (WGS) entry which is preliminary data.</text>
</comment>
<gene>
    <name evidence="4" type="ORF">QYE76_025310</name>
</gene>
<evidence type="ECO:0000259" key="3">
    <source>
        <dbReference type="Pfam" id="PF04195"/>
    </source>
</evidence>
<dbReference type="InterPro" id="IPR007321">
    <property type="entry name" value="Transposase_28"/>
</dbReference>
<protein>
    <recommendedName>
        <fullName evidence="3">Transposase (putative) gypsy type domain-containing protein</fullName>
    </recommendedName>
</protein>
<feature type="compositionally biased region" description="Acidic residues" evidence="2">
    <location>
        <begin position="284"/>
        <end position="293"/>
    </location>
</feature>
<dbReference type="Proteomes" id="UP001231189">
    <property type="component" value="Unassembled WGS sequence"/>
</dbReference>
<accession>A0AAD8RDV6</accession>
<dbReference type="EMBL" id="JAUUTY010000006">
    <property type="protein sequence ID" value="KAK1619793.1"/>
    <property type="molecule type" value="Genomic_DNA"/>
</dbReference>
<feature type="coiled-coil region" evidence="1">
    <location>
        <begin position="350"/>
        <end position="413"/>
    </location>
</feature>
<sequence>MATEDLEWERSKISNQDMNLLKRLGFTKKKDSLRFPHEESYPKPPIEYRVSFVDHLIHGLSPPIHEFLRGLLFVYGLQLHQLTPNSILHVSIFITLCECFLGVQPNWALWKRIFCLRRNGSHGVAYNIGGVVICVRSDVDYFDVKFPDSVQGWRKRWLYVHEESSDSMEYNIAPFDGKAKILRRRSWDAEASEEEKLATEALNFRVLVARSYRKSAASLEKENETEVSSSTRSSLPAASPKGKRKRDEAIDSGTSKANTSRAEKTAPNAEEETLDLYGAALVSSDDEEEDAPIDETARTSMSRTLVVSEARPDGDETSPPPQNPERPTPAPFMKELVRFGTQFIGYRDYAGELEDKLAQANKRADALAIELEQSESAHTKTVEDLQKRLDDAKRALEENVAQHSAREEEILSRLETQSRRFVRRTHQEYELENPEDDELLDALSLLEIHGTEARNGLAEAEAGLSRLFPYFFHKKEEPAVFIDLAKCFTGNEDLGLQLRQEGLKVGVEGTMALIAESQQQVDWSKVGDTGKIETKKWQSLIKAAKPNSKKILATLGYKPAPAPSSSKPELIFDNYTATPGPSEVFPSSHSKKTPVSVEFVENSSSKNLAEDLEELRQQLHSTKKQSLMLMEQSRKSSEREKIALQQAQDAISEKDSAVAEAAAATSRENFMLQLLTDASLDMAGSFLDAATEDERVEARSNALLRLAHDHGSNFWGTPERTRQIVRFQDHALQVRDYLDFCTRTLSLVYGTMFPRNKMPETLPALMDKFRDAPRIHGFVRAQLAAGARFAMIMIKICYPKLDVGQVVPKCLAKMAKRRKNFSKYDDVVTPVAEDMMDELLRMDSEFFVKGSYAEHSTRAINNERLTIDNILGNP</sequence>
<proteinExistence type="predicted"/>
<feature type="domain" description="Transposase (putative) gypsy type" evidence="3">
    <location>
        <begin position="51"/>
        <end position="117"/>
    </location>
</feature>
<name>A0AAD8RDV6_LOLMU</name>
<dbReference type="AlphaFoldDB" id="A0AAD8RDV6"/>
<dbReference type="Pfam" id="PF04195">
    <property type="entry name" value="Transposase_28"/>
    <property type="match status" value="1"/>
</dbReference>
<evidence type="ECO:0000256" key="1">
    <source>
        <dbReference type="SAM" id="Coils"/>
    </source>
</evidence>
<dbReference type="PANTHER" id="PTHR33026">
    <property type="entry name" value="OS06G0360600 PROTEIN"/>
    <property type="match status" value="1"/>
</dbReference>
<dbReference type="PANTHER" id="PTHR33026:SF7">
    <property type="entry name" value="OS03G0100275 PROTEIN"/>
    <property type="match status" value="1"/>
</dbReference>
<organism evidence="4 5">
    <name type="scientific">Lolium multiflorum</name>
    <name type="common">Italian ryegrass</name>
    <name type="synonym">Lolium perenne subsp. multiflorum</name>
    <dbReference type="NCBI Taxonomy" id="4521"/>
    <lineage>
        <taxon>Eukaryota</taxon>
        <taxon>Viridiplantae</taxon>
        <taxon>Streptophyta</taxon>
        <taxon>Embryophyta</taxon>
        <taxon>Tracheophyta</taxon>
        <taxon>Spermatophyta</taxon>
        <taxon>Magnoliopsida</taxon>
        <taxon>Liliopsida</taxon>
        <taxon>Poales</taxon>
        <taxon>Poaceae</taxon>
        <taxon>BOP clade</taxon>
        <taxon>Pooideae</taxon>
        <taxon>Poodae</taxon>
        <taxon>Poeae</taxon>
        <taxon>Poeae Chloroplast Group 2 (Poeae type)</taxon>
        <taxon>Loliodinae</taxon>
        <taxon>Loliinae</taxon>
        <taxon>Lolium</taxon>
    </lineage>
</organism>
<feature type="coiled-coil region" evidence="1">
    <location>
        <begin position="605"/>
        <end position="632"/>
    </location>
</feature>